<dbReference type="EMBL" id="BBLT01000005">
    <property type="protein sequence ID" value="GAL85501.1"/>
    <property type="molecule type" value="Genomic_DNA"/>
</dbReference>
<evidence type="ECO:0008006" key="3">
    <source>
        <dbReference type="Google" id="ProtNLM"/>
    </source>
</evidence>
<dbReference type="Proteomes" id="UP000030185">
    <property type="component" value="Unassembled WGS sequence"/>
</dbReference>
<accession>A0A098LEX1</accession>
<keyword evidence="2" id="KW-1185">Reference proteome</keyword>
<proteinExistence type="predicted"/>
<evidence type="ECO:0000313" key="1">
    <source>
        <dbReference type="EMBL" id="GAL85501.1"/>
    </source>
</evidence>
<protein>
    <recommendedName>
        <fullName evidence="3">DUF1501 domain-containing protein</fullName>
    </recommendedName>
</protein>
<organism evidence="1 2">
    <name type="scientific">Sporocytophaga myxococcoides</name>
    <dbReference type="NCBI Taxonomy" id="153721"/>
    <lineage>
        <taxon>Bacteria</taxon>
        <taxon>Pseudomonadati</taxon>
        <taxon>Bacteroidota</taxon>
        <taxon>Cytophagia</taxon>
        <taxon>Cytophagales</taxon>
        <taxon>Cytophagaceae</taxon>
        <taxon>Sporocytophaga</taxon>
    </lineage>
</organism>
<dbReference type="PANTHER" id="PTHR43737:SF1">
    <property type="entry name" value="DUF1501 DOMAIN-CONTAINING PROTEIN"/>
    <property type="match status" value="1"/>
</dbReference>
<evidence type="ECO:0000313" key="2">
    <source>
        <dbReference type="Proteomes" id="UP000030185"/>
    </source>
</evidence>
<dbReference type="InterPro" id="IPR010869">
    <property type="entry name" value="DUF1501"/>
</dbReference>
<dbReference type="eggNOG" id="COG4102">
    <property type="taxonomic scope" value="Bacteria"/>
</dbReference>
<name>A0A098LEX1_9BACT</name>
<gene>
    <name evidence="1" type="ORF">MYP_2730</name>
</gene>
<reference evidence="1 2" key="1">
    <citation type="submission" date="2014-09" db="EMBL/GenBank/DDBJ databases">
        <title>Sporocytophaga myxococcoides PG-01 genome sequencing.</title>
        <authorList>
            <person name="Liu L."/>
            <person name="Gao P.J."/>
            <person name="Chen G.J."/>
            <person name="Wang L.S."/>
        </authorList>
    </citation>
    <scope>NUCLEOTIDE SEQUENCE [LARGE SCALE GENOMIC DNA]</scope>
    <source>
        <strain evidence="1 2">PG-01</strain>
    </source>
</reference>
<dbReference type="AlphaFoldDB" id="A0A098LEX1"/>
<dbReference type="PANTHER" id="PTHR43737">
    <property type="entry name" value="BLL7424 PROTEIN"/>
    <property type="match status" value="1"/>
</dbReference>
<dbReference type="STRING" id="153721.MYP_2730"/>
<sequence length="392" mass="43479">MTTGLGSDYFLTEDDSRETIVIVFLRGGMDGLNFLAPVDDSHYRAARGGKMALQEDALKINQNLVQADFRLHPEAYALKELYENKSLALIHAAGLTNGTRSHFEAQDLMELGSNSDKNLSQGWLTRYLQSFHKGNIVPAYAIGSIPPASLLGSMEQMNITEMKNLSLDFGPDLINMLSEMYGAGNSLVHRSGKGALQNIAHIAKSSKGLSFDSYTPDKSADYYSSWPGEELSSSFKTVAQLIKMEAGLKIATIDYDGWDMHDNQEWKFPRWIQALSWNLNAFYNDIHAYHKKVTIVLMTEFGRRLKANKSGGTDHGHGSVMMVLGGNVNGGNMYGSWPGLANEQLDNGVDLAVTTDYRTVLSEIMVKRNLVKDPQMIFPKFNEYKGGLGIIR</sequence>
<dbReference type="Pfam" id="PF07394">
    <property type="entry name" value="DUF1501"/>
    <property type="match status" value="1"/>
</dbReference>
<comment type="caution">
    <text evidence="1">The sequence shown here is derived from an EMBL/GenBank/DDBJ whole genome shotgun (WGS) entry which is preliminary data.</text>
</comment>